<accession>A0A9J5XJ21</accession>
<sequence>MEAEGFAINYDSMMQLQNEIQAVAVGAAIGQACLLLAAGTKGKIRHDFWINAGHASDVYIRAKEC</sequence>
<dbReference type="Proteomes" id="UP000824120">
    <property type="component" value="Chromosome 9"/>
</dbReference>
<dbReference type="InterPro" id="IPR023562">
    <property type="entry name" value="ClpP/TepA"/>
</dbReference>
<keyword evidence="1" id="KW-0472">Membrane</keyword>
<comment type="caution">
    <text evidence="2">The sequence shown here is derived from an EMBL/GenBank/DDBJ whole genome shotgun (WGS) entry which is preliminary data.</text>
</comment>
<organism evidence="2 3">
    <name type="scientific">Solanum commersonii</name>
    <name type="common">Commerson's wild potato</name>
    <name type="synonym">Commerson's nightshade</name>
    <dbReference type="NCBI Taxonomy" id="4109"/>
    <lineage>
        <taxon>Eukaryota</taxon>
        <taxon>Viridiplantae</taxon>
        <taxon>Streptophyta</taxon>
        <taxon>Embryophyta</taxon>
        <taxon>Tracheophyta</taxon>
        <taxon>Spermatophyta</taxon>
        <taxon>Magnoliopsida</taxon>
        <taxon>eudicotyledons</taxon>
        <taxon>Gunneridae</taxon>
        <taxon>Pentapetalae</taxon>
        <taxon>asterids</taxon>
        <taxon>lamiids</taxon>
        <taxon>Solanales</taxon>
        <taxon>Solanaceae</taxon>
        <taxon>Solanoideae</taxon>
        <taxon>Solaneae</taxon>
        <taxon>Solanum</taxon>
    </lineage>
</organism>
<name>A0A9J5XJ21_SOLCO</name>
<protein>
    <submittedName>
        <fullName evidence="2">Uncharacterized protein</fullName>
    </submittedName>
</protein>
<proteinExistence type="predicted"/>
<keyword evidence="1" id="KW-0812">Transmembrane</keyword>
<keyword evidence="1" id="KW-1133">Transmembrane helix</keyword>
<evidence type="ECO:0000313" key="3">
    <source>
        <dbReference type="Proteomes" id="UP000824120"/>
    </source>
</evidence>
<dbReference type="Pfam" id="PF00574">
    <property type="entry name" value="CLP_protease"/>
    <property type="match status" value="1"/>
</dbReference>
<keyword evidence="3" id="KW-1185">Reference proteome</keyword>
<evidence type="ECO:0000256" key="1">
    <source>
        <dbReference type="SAM" id="Phobius"/>
    </source>
</evidence>
<feature type="transmembrane region" description="Helical" evidence="1">
    <location>
        <begin position="20"/>
        <end position="38"/>
    </location>
</feature>
<dbReference type="Gene3D" id="3.90.226.10">
    <property type="entry name" value="2-enoyl-CoA Hydratase, Chain A, domain 1"/>
    <property type="match status" value="1"/>
</dbReference>
<dbReference type="AlphaFoldDB" id="A0A9J5XJ21"/>
<evidence type="ECO:0000313" key="2">
    <source>
        <dbReference type="EMBL" id="KAG5587276.1"/>
    </source>
</evidence>
<gene>
    <name evidence="2" type="ORF">H5410_047710</name>
</gene>
<dbReference type="EMBL" id="JACXVP010000009">
    <property type="protein sequence ID" value="KAG5587276.1"/>
    <property type="molecule type" value="Genomic_DNA"/>
</dbReference>
<reference evidence="2 3" key="1">
    <citation type="submission" date="2020-09" db="EMBL/GenBank/DDBJ databases">
        <title>De no assembly of potato wild relative species, Solanum commersonii.</title>
        <authorList>
            <person name="Cho K."/>
        </authorList>
    </citation>
    <scope>NUCLEOTIDE SEQUENCE [LARGE SCALE GENOMIC DNA]</scope>
    <source>
        <strain evidence="2">LZ3.2</strain>
        <tissue evidence="2">Leaf</tissue>
    </source>
</reference>